<evidence type="ECO:0000256" key="1">
    <source>
        <dbReference type="SAM" id="MobiDB-lite"/>
    </source>
</evidence>
<proteinExistence type="predicted"/>
<accession>A0ABV2HZV5</accession>
<dbReference type="SUPFAM" id="SSF82693">
    <property type="entry name" value="Multidrug efflux transporter AcrB pore domain, PN1, PN2, PC1 and PC2 subdomains"/>
    <property type="match status" value="1"/>
</dbReference>
<keyword evidence="3" id="KW-1185">Reference proteome</keyword>
<dbReference type="Gene3D" id="3.30.70.1430">
    <property type="entry name" value="Multidrug efflux transporter AcrB pore domain"/>
    <property type="match status" value="1"/>
</dbReference>
<dbReference type="PANTHER" id="PTHR32063:SF24">
    <property type="entry name" value="CATION EFFLUX SYSTEM (ACRB_ACRD_ACRF FAMILY)"/>
    <property type="match status" value="1"/>
</dbReference>
<dbReference type="InterPro" id="IPR001036">
    <property type="entry name" value="Acrflvin-R"/>
</dbReference>
<sequence>MPRRRSCGTSRPSYPAQWRPFSGTEGRTIQPGATIKQTDAVTRRAADIVSELPDVRHVYSSVSSASSNESPQTTTTTDVAAATLVVVLTPIEERNYKQSKIENTLRQALSSLPGVRVAVDSGRNGTKLDITLASDDPDTLAGAGAAMEEQLRTLSGIGAVTSTASRQAPELQITPDLCRTGKLQFGGQTLRNHSLKLQSKHRLFLLGGSVVADLRYHRSPQFCLWVRPERRSGSTSPMIYCVRTYCGSNAKAWDATGAVTGSRAPARLQIPRSLPTSVASAAGGAETESSKRPRPKRTSPF</sequence>
<dbReference type="EMBL" id="JBEPLM010000013">
    <property type="protein sequence ID" value="MET3596187.1"/>
    <property type="molecule type" value="Genomic_DNA"/>
</dbReference>
<dbReference type="PANTHER" id="PTHR32063">
    <property type="match status" value="1"/>
</dbReference>
<evidence type="ECO:0000313" key="3">
    <source>
        <dbReference type="Proteomes" id="UP001549036"/>
    </source>
</evidence>
<gene>
    <name evidence="2" type="ORF">ABID26_005604</name>
</gene>
<evidence type="ECO:0000313" key="2">
    <source>
        <dbReference type="EMBL" id="MET3596187.1"/>
    </source>
</evidence>
<protein>
    <submittedName>
        <fullName evidence="2">Uncharacterized protein</fullName>
    </submittedName>
</protein>
<feature type="compositionally biased region" description="Basic residues" evidence="1">
    <location>
        <begin position="292"/>
        <end position="301"/>
    </location>
</feature>
<name>A0ABV2HZV5_9HYPH</name>
<feature type="region of interest" description="Disordered" evidence="1">
    <location>
        <begin position="1"/>
        <end position="29"/>
    </location>
</feature>
<comment type="caution">
    <text evidence="2">The sequence shown here is derived from an EMBL/GenBank/DDBJ whole genome shotgun (WGS) entry which is preliminary data.</text>
</comment>
<organism evidence="2 3">
    <name type="scientific">Mesorhizobium shonense</name>
    <dbReference type="NCBI Taxonomy" id="1209948"/>
    <lineage>
        <taxon>Bacteria</taxon>
        <taxon>Pseudomonadati</taxon>
        <taxon>Pseudomonadota</taxon>
        <taxon>Alphaproteobacteria</taxon>
        <taxon>Hyphomicrobiales</taxon>
        <taxon>Phyllobacteriaceae</taxon>
        <taxon>Mesorhizobium</taxon>
    </lineage>
</organism>
<feature type="region of interest" description="Disordered" evidence="1">
    <location>
        <begin position="266"/>
        <end position="301"/>
    </location>
</feature>
<feature type="compositionally biased region" description="Low complexity" evidence="1">
    <location>
        <begin position="276"/>
        <end position="287"/>
    </location>
</feature>
<reference evidence="2 3" key="1">
    <citation type="submission" date="2024-06" db="EMBL/GenBank/DDBJ databases">
        <title>Genomic Encyclopedia of Type Strains, Phase IV (KMG-IV): sequencing the most valuable type-strain genomes for metagenomic binning, comparative biology and taxonomic classification.</title>
        <authorList>
            <person name="Goeker M."/>
        </authorList>
    </citation>
    <scope>NUCLEOTIDE SEQUENCE [LARGE SCALE GENOMIC DNA]</scope>
    <source>
        <strain evidence="2 3">DSM 29846</strain>
    </source>
</reference>
<dbReference type="Proteomes" id="UP001549036">
    <property type="component" value="Unassembled WGS sequence"/>
</dbReference>